<accession>A0A179FA00</accession>
<dbReference type="OrthoDB" id="5414547at2759"/>
<dbReference type="KEGG" id="pchm:VFPPC_14151"/>
<organism evidence="3 4">
    <name type="scientific">Pochonia chlamydosporia 170</name>
    <dbReference type="NCBI Taxonomy" id="1380566"/>
    <lineage>
        <taxon>Eukaryota</taxon>
        <taxon>Fungi</taxon>
        <taxon>Dikarya</taxon>
        <taxon>Ascomycota</taxon>
        <taxon>Pezizomycotina</taxon>
        <taxon>Sordariomycetes</taxon>
        <taxon>Hypocreomycetidae</taxon>
        <taxon>Hypocreales</taxon>
        <taxon>Clavicipitaceae</taxon>
        <taxon>Pochonia</taxon>
    </lineage>
</organism>
<feature type="region of interest" description="Disordered" evidence="1">
    <location>
        <begin position="207"/>
        <end position="253"/>
    </location>
</feature>
<dbReference type="Pfam" id="PF20945">
    <property type="entry name" value="RMP1"/>
    <property type="match status" value="1"/>
</dbReference>
<name>A0A179FA00_METCM</name>
<evidence type="ECO:0000313" key="3">
    <source>
        <dbReference type="EMBL" id="OAQ62294.1"/>
    </source>
</evidence>
<dbReference type="PANTHER" id="PTHR37792:SF1">
    <property type="entry name" value="RIBONUCLEASE MRP PROTEIN SUBUNIT RMP1"/>
    <property type="match status" value="1"/>
</dbReference>
<evidence type="ECO:0000256" key="1">
    <source>
        <dbReference type="SAM" id="MobiDB-lite"/>
    </source>
</evidence>
<proteinExistence type="predicted"/>
<protein>
    <recommendedName>
        <fullName evidence="2">RNase MRP protein 1 RNA binding domain-containing protein</fullName>
    </recommendedName>
</protein>
<dbReference type="Proteomes" id="UP000078397">
    <property type="component" value="Unassembled WGS sequence"/>
</dbReference>
<dbReference type="InterPro" id="IPR047205">
    <property type="entry name" value="RMP1"/>
</dbReference>
<dbReference type="PANTHER" id="PTHR37792">
    <property type="entry name" value="RIBONUCLEASE MRP PROTEIN SUBUNIT RMP1"/>
    <property type="match status" value="1"/>
</dbReference>
<dbReference type="GO" id="GO:0000172">
    <property type="term" value="C:ribonuclease MRP complex"/>
    <property type="evidence" value="ECO:0007669"/>
    <property type="project" value="InterPro"/>
</dbReference>
<comment type="caution">
    <text evidence="3">The sequence shown here is derived from an EMBL/GenBank/DDBJ whole genome shotgun (WGS) entry which is preliminary data.</text>
</comment>
<gene>
    <name evidence="3" type="ORF">VFPPC_14151</name>
</gene>
<evidence type="ECO:0000313" key="4">
    <source>
        <dbReference type="Proteomes" id="UP000078397"/>
    </source>
</evidence>
<keyword evidence="4" id="KW-1185">Reference proteome</keyword>
<dbReference type="EMBL" id="LSBJ02000007">
    <property type="protein sequence ID" value="OAQ62294.1"/>
    <property type="molecule type" value="Genomic_DNA"/>
</dbReference>
<sequence>MARRAQLAQRQNLHQSPSPPSSSKPSANDEHGSSSTRLQQAHESLTVILPMLNAFNHRHHNQHRASHWWSTFGILRRSLQSLAQCLDWKSLDSSRSRADKIIARASWLNSHILPRAFLGFSQLAADNQHAPLGLLLLAVLGQVHDFLSPLLPEGAAAAEAIPLAQKSTDSTLHNSLSIANIEHLDRGVVISRGAVSQTDSRVNIVTQSKKHNRTEPKLSTDQTSKGAAEGNKRQKKRKKSSGDELSSLFGSLS</sequence>
<feature type="domain" description="RNase MRP protein 1 RNA binding" evidence="2">
    <location>
        <begin position="51"/>
        <end position="142"/>
    </location>
</feature>
<dbReference type="AlphaFoldDB" id="A0A179FA00"/>
<dbReference type="GO" id="GO:0000294">
    <property type="term" value="P:nuclear-transcribed mRNA catabolic process, RNase MRP-dependent"/>
    <property type="evidence" value="ECO:0007669"/>
    <property type="project" value="TreeGrafter"/>
</dbReference>
<dbReference type="CDD" id="cd22573">
    <property type="entry name" value="RMP1_RBD"/>
    <property type="match status" value="1"/>
</dbReference>
<dbReference type="GO" id="GO:0042134">
    <property type="term" value="F:rRNA primary transcript binding"/>
    <property type="evidence" value="ECO:0007669"/>
    <property type="project" value="InterPro"/>
</dbReference>
<dbReference type="RefSeq" id="XP_018139998.1">
    <property type="nucleotide sequence ID" value="XM_018291921.1"/>
</dbReference>
<reference evidence="3 4" key="1">
    <citation type="journal article" date="2016" name="PLoS Pathog.">
        <title>Biosynthesis of antibiotic leucinostatins in bio-control fungus Purpureocillium lilacinum and their inhibition on phytophthora revealed by genome mining.</title>
        <authorList>
            <person name="Wang G."/>
            <person name="Liu Z."/>
            <person name="Lin R."/>
            <person name="Li E."/>
            <person name="Mao Z."/>
            <person name="Ling J."/>
            <person name="Yang Y."/>
            <person name="Yin W.B."/>
            <person name="Xie B."/>
        </authorList>
    </citation>
    <scope>NUCLEOTIDE SEQUENCE [LARGE SCALE GENOMIC DNA]</scope>
    <source>
        <strain evidence="3">170</strain>
    </source>
</reference>
<feature type="region of interest" description="Disordered" evidence="1">
    <location>
        <begin position="1"/>
        <end position="37"/>
    </location>
</feature>
<dbReference type="STRING" id="1380566.A0A179FA00"/>
<dbReference type="InterPro" id="IPR047204">
    <property type="entry name" value="RMP1_RBD"/>
</dbReference>
<evidence type="ECO:0000259" key="2">
    <source>
        <dbReference type="Pfam" id="PF20945"/>
    </source>
</evidence>
<dbReference type="GO" id="GO:0000466">
    <property type="term" value="P:maturation of 5.8S rRNA from tricistronic rRNA transcript (SSU-rRNA, 5.8S rRNA, LSU-rRNA)"/>
    <property type="evidence" value="ECO:0007669"/>
    <property type="project" value="TreeGrafter"/>
</dbReference>
<dbReference type="GeneID" id="28855915"/>